<dbReference type="Proteomes" id="UP000077315">
    <property type="component" value="Unassembled WGS sequence"/>
</dbReference>
<dbReference type="InterPro" id="IPR001763">
    <property type="entry name" value="Rhodanese-like_dom"/>
</dbReference>
<accession>A0A167LDL9</accession>
<dbReference type="AlphaFoldDB" id="A0A167LDL9"/>
<dbReference type="OrthoDB" id="566238at2759"/>
<dbReference type="GeneID" id="29001508"/>
<dbReference type="STRING" id="763407.A0A167LDL9"/>
<evidence type="ECO:0000313" key="3">
    <source>
        <dbReference type="Proteomes" id="UP000077315"/>
    </source>
</evidence>
<dbReference type="VEuPathDB" id="FungiDB:PHYBLDRAFT_60117"/>
<dbReference type="SUPFAM" id="SSF52821">
    <property type="entry name" value="Rhodanese/Cell cycle control phosphatase"/>
    <property type="match status" value="1"/>
</dbReference>
<name>A0A167LDL9_PHYB8</name>
<keyword evidence="3" id="KW-1185">Reference proteome</keyword>
<protein>
    <recommendedName>
        <fullName evidence="1">Rhodanese domain-containing protein</fullName>
    </recommendedName>
</protein>
<dbReference type="SMART" id="SM00450">
    <property type="entry name" value="RHOD"/>
    <property type="match status" value="1"/>
</dbReference>
<dbReference type="EMBL" id="KV440989">
    <property type="protein sequence ID" value="OAD70217.1"/>
    <property type="molecule type" value="Genomic_DNA"/>
</dbReference>
<dbReference type="PANTHER" id="PTHR44086:SF10">
    <property type="entry name" value="THIOSULFATE SULFURTRANSFERASE_RHODANESE-LIKE DOMAIN-CONTAINING PROTEIN 3"/>
    <property type="match status" value="1"/>
</dbReference>
<dbReference type="RefSeq" id="XP_018288257.1">
    <property type="nucleotide sequence ID" value="XM_018440602.1"/>
</dbReference>
<evidence type="ECO:0000313" key="2">
    <source>
        <dbReference type="EMBL" id="OAD70217.1"/>
    </source>
</evidence>
<feature type="domain" description="Rhodanese" evidence="1">
    <location>
        <begin position="65"/>
        <end position="158"/>
    </location>
</feature>
<dbReference type="Gene3D" id="3.40.250.10">
    <property type="entry name" value="Rhodanese-like domain"/>
    <property type="match status" value="1"/>
</dbReference>
<dbReference type="InParanoid" id="A0A167LDL9"/>
<dbReference type="CDD" id="cd00158">
    <property type="entry name" value="RHOD"/>
    <property type="match status" value="1"/>
</dbReference>
<sequence>MVRSQILSQVRCLPRQWSNRAFSATSSSLDRWSDVVSRTQKTLQVTEIAVSDLENELSGDSPSSSLDSPVVIDVREATEWKLGKIPHAICLSRGVLELKIEKVVPVDSQRPIVLYCAGGYRSIMAAEALVRMGYNKDLLRSLKGGFGAWCKKGYAVEGN</sequence>
<dbReference type="PROSITE" id="PS50206">
    <property type="entry name" value="RHODANESE_3"/>
    <property type="match status" value="1"/>
</dbReference>
<dbReference type="GO" id="GO:0004792">
    <property type="term" value="F:thiosulfate-cyanide sulfurtransferase activity"/>
    <property type="evidence" value="ECO:0007669"/>
    <property type="project" value="TreeGrafter"/>
</dbReference>
<dbReference type="PANTHER" id="PTHR44086">
    <property type="entry name" value="THIOSULFATE SULFURTRANSFERASE RDL2, MITOCHONDRIAL-RELATED"/>
    <property type="match status" value="1"/>
</dbReference>
<organism evidence="2 3">
    <name type="scientific">Phycomyces blakesleeanus (strain ATCC 8743b / DSM 1359 / FGSC 10004 / NBRC 33097 / NRRL 1555)</name>
    <dbReference type="NCBI Taxonomy" id="763407"/>
    <lineage>
        <taxon>Eukaryota</taxon>
        <taxon>Fungi</taxon>
        <taxon>Fungi incertae sedis</taxon>
        <taxon>Mucoromycota</taxon>
        <taxon>Mucoromycotina</taxon>
        <taxon>Mucoromycetes</taxon>
        <taxon>Mucorales</taxon>
        <taxon>Phycomycetaceae</taxon>
        <taxon>Phycomyces</taxon>
    </lineage>
</organism>
<reference evidence="3" key="1">
    <citation type="submission" date="2015-06" db="EMBL/GenBank/DDBJ databases">
        <title>Expansion of signal transduction pathways in fungi by whole-genome duplication.</title>
        <authorList>
            <consortium name="DOE Joint Genome Institute"/>
            <person name="Corrochano L.M."/>
            <person name="Kuo A."/>
            <person name="Marcet-Houben M."/>
            <person name="Polaino S."/>
            <person name="Salamov A."/>
            <person name="Villalobos J.M."/>
            <person name="Alvarez M.I."/>
            <person name="Avalos J."/>
            <person name="Benito E.P."/>
            <person name="Benoit I."/>
            <person name="Burger G."/>
            <person name="Camino L.P."/>
            <person name="Canovas D."/>
            <person name="Cerda-Olmedo E."/>
            <person name="Cheng J.-F."/>
            <person name="Dominguez A."/>
            <person name="Elias M."/>
            <person name="Eslava A.P."/>
            <person name="Glaser F."/>
            <person name="Grimwood J."/>
            <person name="Gutierrez G."/>
            <person name="Heitman J."/>
            <person name="Henrissat B."/>
            <person name="Iturriaga E.A."/>
            <person name="Lang B.F."/>
            <person name="Lavin J.L."/>
            <person name="Lee S."/>
            <person name="Li W."/>
            <person name="Lindquist E."/>
            <person name="Lopez-Garcia S."/>
            <person name="Luque E.M."/>
            <person name="Marcos A.T."/>
            <person name="Martin J."/>
            <person name="McCluskey K."/>
            <person name="Medina H.R."/>
            <person name="Miralles-Duran A."/>
            <person name="Miyazaki A."/>
            <person name="Munoz-Torres E."/>
            <person name="Oguiza J.A."/>
            <person name="Ohm R."/>
            <person name="Olmedo M."/>
            <person name="Orejas M."/>
            <person name="Ortiz-Castellanos L."/>
            <person name="Pisabarro A.G."/>
            <person name="Rodriguez-Romero J."/>
            <person name="Ruiz-Herrera J."/>
            <person name="Ruiz-Vazquez R."/>
            <person name="Sanz C."/>
            <person name="Schackwitz W."/>
            <person name="Schmutz J."/>
            <person name="Shahriari M."/>
            <person name="Shelest E."/>
            <person name="Silva-Franco F."/>
            <person name="Soanes D."/>
            <person name="Syed K."/>
            <person name="Tagua V.G."/>
            <person name="Talbot N.J."/>
            <person name="Thon M."/>
            <person name="De vries R.P."/>
            <person name="Wiebenga A."/>
            <person name="Yadav J.S."/>
            <person name="Braun E.L."/>
            <person name="Baker S."/>
            <person name="Garre V."/>
            <person name="Horwitz B."/>
            <person name="Torres-Martinez S."/>
            <person name="Idnurm A."/>
            <person name="Herrera-Estrella A."/>
            <person name="Gabaldon T."/>
            <person name="Grigoriev I.V."/>
        </authorList>
    </citation>
    <scope>NUCLEOTIDE SEQUENCE [LARGE SCALE GENOMIC DNA]</scope>
    <source>
        <strain evidence="3">NRRL 1555(-)</strain>
    </source>
</reference>
<proteinExistence type="predicted"/>
<evidence type="ECO:0000259" key="1">
    <source>
        <dbReference type="PROSITE" id="PS50206"/>
    </source>
</evidence>
<dbReference type="InterPro" id="IPR036873">
    <property type="entry name" value="Rhodanese-like_dom_sf"/>
</dbReference>
<dbReference type="Pfam" id="PF00581">
    <property type="entry name" value="Rhodanese"/>
    <property type="match status" value="1"/>
</dbReference>
<gene>
    <name evidence="2" type="ORF">PHYBLDRAFT_60117</name>
</gene>